<dbReference type="Proteomes" id="UP000009168">
    <property type="component" value="Unassembled WGS sequence"/>
</dbReference>
<dbReference type="InterPro" id="IPR014710">
    <property type="entry name" value="RmlC-like_jellyroll"/>
</dbReference>
<comment type="subcellular location">
    <subcellularLocation>
        <location evidence="1">Membrane</location>
        <topology evidence="1">Multi-pass membrane protein</topology>
    </subcellularLocation>
</comment>
<keyword evidence="5" id="KW-0406">Ion transport</keyword>
<evidence type="ECO:0000256" key="8">
    <source>
        <dbReference type="SAM" id="MobiDB-lite"/>
    </source>
</evidence>
<dbReference type="GO" id="GO:0042391">
    <property type="term" value="P:regulation of membrane potential"/>
    <property type="evidence" value="ECO:0007669"/>
    <property type="project" value="TreeGrafter"/>
</dbReference>
<keyword evidence="6 9" id="KW-0472">Membrane</keyword>
<dbReference type="eggNOG" id="KOG0501">
    <property type="taxonomic scope" value="Eukaryota"/>
</dbReference>
<evidence type="ECO:0000256" key="5">
    <source>
        <dbReference type="ARBA" id="ARBA00023065"/>
    </source>
</evidence>
<evidence type="ECO:0000256" key="9">
    <source>
        <dbReference type="SAM" id="Phobius"/>
    </source>
</evidence>
<evidence type="ECO:0000256" key="4">
    <source>
        <dbReference type="ARBA" id="ARBA00022989"/>
    </source>
</evidence>
<evidence type="ECO:0000313" key="11">
    <source>
        <dbReference type="EMBL" id="EAR88857.2"/>
    </source>
</evidence>
<accession>Q22U30</accession>
<dbReference type="PANTHER" id="PTHR10217:SF435">
    <property type="entry name" value="POTASSIUM VOLTAGE-GATED CHANNEL PROTEIN EAG"/>
    <property type="match status" value="1"/>
</dbReference>
<dbReference type="SUPFAM" id="SSF51206">
    <property type="entry name" value="cAMP-binding domain-like"/>
    <property type="match status" value="1"/>
</dbReference>
<evidence type="ECO:0000256" key="2">
    <source>
        <dbReference type="ARBA" id="ARBA00022448"/>
    </source>
</evidence>
<gene>
    <name evidence="11" type="ORF">TTHERM_00263530</name>
</gene>
<feature type="compositionally biased region" description="Basic and acidic residues" evidence="8">
    <location>
        <begin position="1019"/>
        <end position="1032"/>
    </location>
</feature>
<dbReference type="Gene3D" id="1.10.287.70">
    <property type="match status" value="1"/>
</dbReference>
<feature type="region of interest" description="Disordered" evidence="8">
    <location>
        <begin position="1012"/>
        <end position="1032"/>
    </location>
</feature>
<evidence type="ECO:0000256" key="7">
    <source>
        <dbReference type="SAM" id="Coils"/>
    </source>
</evidence>
<name>Q22U30_TETTS</name>
<feature type="region of interest" description="Disordered" evidence="8">
    <location>
        <begin position="844"/>
        <end position="865"/>
    </location>
</feature>
<keyword evidence="3 9" id="KW-0812">Transmembrane</keyword>
<evidence type="ECO:0000259" key="10">
    <source>
        <dbReference type="PROSITE" id="PS50042"/>
    </source>
</evidence>
<dbReference type="KEGG" id="tet:TTHERM_00263530"/>
<dbReference type="RefSeq" id="XP_001009102.2">
    <property type="nucleotide sequence ID" value="XM_001009102.2"/>
</dbReference>
<dbReference type="OrthoDB" id="312527at2759"/>
<feature type="region of interest" description="Disordered" evidence="8">
    <location>
        <begin position="1"/>
        <end position="29"/>
    </location>
</feature>
<keyword evidence="4 9" id="KW-1133">Transmembrane helix</keyword>
<dbReference type="GO" id="GO:0005249">
    <property type="term" value="F:voltage-gated potassium channel activity"/>
    <property type="evidence" value="ECO:0007669"/>
    <property type="project" value="TreeGrafter"/>
</dbReference>
<dbReference type="Pfam" id="PF00520">
    <property type="entry name" value="Ion_trans"/>
    <property type="match status" value="1"/>
</dbReference>
<dbReference type="SUPFAM" id="SSF81324">
    <property type="entry name" value="Voltage-gated potassium channels"/>
    <property type="match status" value="1"/>
</dbReference>
<evidence type="ECO:0000256" key="1">
    <source>
        <dbReference type="ARBA" id="ARBA00004141"/>
    </source>
</evidence>
<dbReference type="EMBL" id="GG662830">
    <property type="protein sequence ID" value="EAR88857.2"/>
    <property type="molecule type" value="Genomic_DNA"/>
</dbReference>
<keyword evidence="7" id="KW-0175">Coiled coil</keyword>
<feature type="compositionally biased region" description="Polar residues" evidence="8">
    <location>
        <begin position="1"/>
        <end position="10"/>
    </location>
</feature>
<evidence type="ECO:0000256" key="3">
    <source>
        <dbReference type="ARBA" id="ARBA00022692"/>
    </source>
</evidence>
<dbReference type="InterPro" id="IPR050818">
    <property type="entry name" value="KCNH_animal-type"/>
</dbReference>
<protein>
    <submittedName>
        <fullName evidence="11">Cyclic nucleotide-binding domain protein</fullName>
    </submittedName>
</protein>
<feature type="transmembrane region" description="Helical" evidence="9">
    <location>
        <begin position="514"/>
        <end position="531"/>
    </location>
</feature>
<dbReference type="GeneID" id="7826077"/>
<dbReference type="Gene3D" id="1.10.287.630">
    <property type="entry name" value="Helix hairpin bin"/>
    <property type="match status" value="1"/>
</dbReference>
<dbReference type="InterPro" id="IPR005821">
    <property type="entry name" value="Ion_trans_dom"/>
</dbReference>
<keyword evidence="12" id="KW-1185">Reference proteome</keyword>
<evidence type="ECO:0000256" key="6">
    <source>
        <dbReference type="ARBA" id="ARBA00023136"/>
    </source>
</evidence>
<dbReference type="InterPro" id="IPR018490">
    <property type="entry name" value="cNMP-bd_dom_sf"/>
</dbReference>
<feature type="domain" description="Cyclic nucleotide-binding" evidence="10">
    <location>
        <begin position="618"/>
        <end position="725"/>
    </location>
</feature>
<sequence length="1307" mass="153626">MNDSDVSSLKQRQERMRSALRQQQNQSITQQHQIYNLDDENLFMSFVEIANTNNSKQIFDKSSQYVNNQQIESIPMNNRHEEIDFNLKFDLISPNNKANFIFSDVKLEVINDAQSNQTLDNYCQNKISKQRERNSVLSNIQEINHHSISEESHQGQQNGQKNGMKSINFNSQKEKHNDQELLKTQSNGQQNDQEIQNYLKISFNKLSFMARFKVLKKFITKMKMNVRNILSKDLSESQHDIIDDKSSNYDVFIFQEQITHNQISKFFQKIIHAVSSFFKTEKFTNFISGRFLFSQGSIIRLVWDILLILLTFYLIVFIPFDHVYDFESNQFFTIFHDDIVQIILTVEIFVNLNSEIYSNGFAIQDRKIIFQKTLMKNLRDLTVLILYRISRSQQNQDNALKYFDYIVFFKYLDIPKKLNELETKLHISESAQNWLKLLKLEIIVIVLAHVAGCIYLRIGLSELGSGNNCWISQFKLNPQQTLELYLVSLYYMIISMVTIGYGDFFPTTMYERGYIIIVALIATNVCAYSFSQISEIVKFEQAKKENFNQMMRNINQQMKQNRISMILQQKVRKFHEYYYYSSTQKKDLTEKIVEYLPTQMKIEYYLEKNQQLINQVQMFKILSHKCVEQICCKIKQKILTSDEILLEQNIQNECLYFINKGSLDVYITANVKKEQYQLKKVLTLNSSEVIGYEGFLLGQQNIFLVKSQADTIVSYIEWPQFLDILKQFPDDQEKILHLRDKTLYGYPGISKLKLKCVSCSSYDHQYNECPYINYRMRYKENKDINKRQKQVRKKKLKSSTFQNLNYTQRQAMLAQINNGGSILSDAISCLNSDYEEGPENIQLRSKSCSTQSNQSEKEEISKSQAQQLLPDLKRNQSQTQKLIESSDQFLHSQQNIADIQDFKNLQTKMSLQQQQQNESPPPQKNSGRILSEINYMQGRNEVQILSRKQKASTYNQISHNRNVEFEDQNKLSSNYNKRNSKKIYDASPLSKRYSKTAETIIQQMWQQTLISPQFKKKKEKEDNQNENAQKKTPNELLLEQVFKKRKRKASKLYQLKYQQVAERLAQKKQTFFSPLDENIQKNINDLFQKNVNSQGQDQNIYNAVQILSQITPKKLKSSKLSEKGDFIKECIEKSKREFADSSAQFVKLSNQSNNSQINQNDQADNQSLLADQLILQSLAVEEAMIRTQLNIQDIDLLRVRKVYLLLQQQNKNSLNNLIEVPDNEMDIDQMKEYTFYYPNYNCNKIIRKIKNLQLKIQKQKDKINNTTNRKTKYSIKKVNRVSIPSTKASEQLFSTKLNTKNTNQHIN</sequence>
<dbReference type="InParanoid" id="Q22U30"/>
<feature type="transmembrane region" description="Helical" evidence="9">
    <location>
        <begin position="301"/>
        <end position="320"/>
    </location>
</feature>
<reference evidence="12" key="1">
    <citation type="journal article" date="2006" name="PLoS Biol.">
        <title>Macronuclear genome sequence of the ciliate Tetrahymena thermophila, a model eukaryote.</title>
        <authorList>
            <person name="Eisen J.A."/>
            <person name="Coyne R.S."/>
            <person name="Wu M."/>
            <person name="Wu D."/>
            <person name="Thiagarajan M."/>
            <person name="Wortman J.R."/>
            <person name="Badger J.H."/>
            <person name="Ren Q."/>
            <person name="Amedeo P."/>
            <person name="Jones K.M."/>
            <person name="Tallon L.J."/>
            <person name="Delcher A.L."/>
            <person name="Salzberg S.L."/>
            <person name="Silva J.C."/>
            <person name="Haas B.J."/>
            <person name="Majoros W.H."/>
            <person name="Farzad M."/>
            <person name="Carlton J.M."/>
            <person name="Smith R.K. Jr."/>
            <person name="Garg J."/>
            <person name="Pearlman R.E."/>
            <person name="Karrer K.M."/>
            <person name="Sun L."/>
            <person name="Manning G."/>
            <person name="Elde N.C."/>
            <person name="Turkewitz A.P."/>
            <person name="Asai D.J."/>
            <person name="Wilkes D.E."/>
            <person name="Wang Y."/>
            <person name="Cai H."/>
            <person name="Collins K."/>
            <person name="Stewart B.A."/>
            <person name="Lee S.R."/>
            <person name="Wilamowska K."/>
            <person name="Weinberg Z."/>
            <person name="Ruzzo W.L."/>
            <person name="Wloga D."/>
            <person name="Gaertig J."/>
            <person name="Frankel J."/>
            <person name="Tsao C.-C."/>
            <person name="Gorovsky M.A."/>
            <person name="Keeling P.J."/>
            <person name="Waller R.F."/>
            <person name="Patron N.J."/>
            <person name="Cherry J.M."/>
            <person name="Stover N.A."/>
            <person name="Krieger C.J."/>
            <person name="del Toro C."/>
            <person name="Ryder H.F."/>
            <person name="Williamson S.C."/>
            <person name="Barbeau R.A."/>
            <person name="Hamilton E.P."/>
            <person name="Orias E."/>
        </authorList>
    </citation>
    <scope>NUCLEOTIDE SEQUENCE [LARGE SCALE GENOMIC DNA]</scope>
    <source>
        <strain evidence="12">SB210</strain>
    </source>
</reference>
<proteinExistence type="predicted"/>
<evidence type="ECO:0000313" key="12">
    <source>
        <dbReference type="Proteomes" id="UP000009168"/>
    </source>
</evidence>
<dbReference type="InterPro" id="IPR000595">
    <property type="entry name" value="cNMP-bd_dom"/>
</dbReference>
<dbReference type="GO" id="GO:0005886">
    <property type="term" value="C:plasma membrane"/>
    <property type="evidence" value="ECO:0007669"/>
    <property type="project" value="TreeGrafter"/>
</dbReference>
<keyword evidence="2" id="KW-0813">Transport</keyword>
<feature type="transmembrane region" description="Helical" evidence="9">
    <location>
        <begin position="437"/>
        <end position="458"/>
    </location>
</feature>
<dbReference type="CDD" id="cd00038">
    <property type="entry name" value="CAP_ED"/>
    <property type="match status" value="1"/>
</dbReference>
<dbReference type="HOGENOM" id="CLU_370299_0_0_1"/>
<feature type="transmembrane region" description="Helical" evidence="9">
    <location>
        <begin position="484"/>
        <end position="502"/>
    </location>
</feature>
<feature type="region of interest" description="Disordered" evidence="8">
    <location>
        <begin position="908"/>
        <end position="928"/>
    </location>
</feature>
<organism evidence="11 12">
    <name type="scientific">Tetrahymena thermophila (strain SB210)</name>
    <dbReference type="NCBI Taxonomy" id="312017"/>
    <lineage>
        <taxon>Eukaryota</taxon>
        <taxon>Sar</taxon>
        <taxon>Alveolata</taxon>
        <taxon>Ciliophora</taxon>
        <taxon>Intramacronucleata</taxon>
        <taxon>Oligohymenophorea</taxon>
        <taxon>Hymenostomatida</taxon>
        <taxon>Tetrahymenina</taxon>
        <taxon>Tetrahymenidae</taxon>
        <taxon>Tetrahymena</taxon>
    </lineage>
</organism>
<feature type="coiled-coil region" evidence="7">
    <location>
        <begin position="1242"/>
        <end position="1269"/>
    </location>
</feature>
<dbReference type="PROSITE" id="PS50042">
    <property type="entry name" value="CNMP_BINDING_3"/>
    <property type="match status" value="1"/>
</dbReference>
<feature type="compositionally biased region" description="Polar residues" evidence="8">
    <location>
        <begin position="844"/>
        <end position="854"/>
    </location>
</feature>
<dbReference type="PANTHER" id="PTHR10217">
    <property type="entry name" value="VOLTAGE AND LIGAND GATED POTASSIUM CHANNEL"/>
    <property type="match status" value="1"/>
</dbReference>
<dbReference type="Gene3D" id="2.60.120.10">
    <property type="entry name" value="Jelly Rolls"/>
    <property type="match status" value="1"/>
</dbReference>